<accession>X1SJQ6</accession>
<reference evidence="1" key="1">
    <citation type="journal article" date="2014" name="Front. Microbiol.">
        <title>High frequency of phylogenetically diverse reductive dehalogenase-homologous genes in deep subseafloor sedimentary metagenomes.</title>
        <authorList>
            <person name="Kawai M."/>
            <person name="Futagami T."/>
            <person name="Toyoda A."/>
            <person name="Takaki Y."/>
            <person name="Nishi S."/>
            <person name="Hori S."/>
            <person name="Arai W."/>
            <person name="Tsubouchi T."/>
            <person name="Morono Y."/>
            <person name="Uchiyama I."/>
            <person name="Ito T."/>
            <person name="Fujiyama A."/>
            <person name="Inagaki F."/>
            <person name="Takami H."/>
        </authorList>
    </citation>
    <scope>NUCLEOTIDE SEQUENCE</scope>
    <source>
        <strain evidence="1">Expedition CK06-06</strain>
    </source>
</reference>
<organism evidence="1">
    <name type="scientific">marine sediment metagenome</name>
    <dbReference type="NCBI Taxonomy" id="412755"/>
    <lineage>
        <taxon>unclassified sequences</taxon>
        <taxon>metagenomes</taxon>
        <taxon>ecological metagenomes</taxon>
    </lineage>
</organism>
<gene>
    <name evidence="1" type="ORF">S12H4_25578</name>
</gene>
<dbReference type="AlphaFoldDB" id="X1SJQ6"/>
<dbReference type="EMBL" id="BARW01014430">
    <property type="protein sequence ID" value="GAI75605.1"/>
    <property type="molecule type" value="Genomic_DNA"/>
</dbReference>
<evidence type="ECO:0000313" key="1">
    <source>
        <dbReference type="EMBL" id="GAI75605.1"/>
    </source>
</evidence>
<comment type="caution">
    <text evidence="1">The sequence shown here is derived from an EMBL/GenBank/DDBJ whole genome shotgun (WGS) entry which is preliminary data.</text>
</comment>
<protein>
    <submittedName>
        <fullName evidence="1">Uncharacterized protein</fullName>
    </submittedName>
</protein>
<proteinExistence type="predicted"/>
<name>X1SJQ6_9ZZZZ</name>
<sequence>MKETYPKNTETKASIPEWVTNYHKDFMLKERTKCFKTCLKCGETKLIFKFSLDRRNLDGRISVCKACRSLESLKYYYHNQVKILIRGKEYQETNKKKRSIYNKKYRKDHKEQLKELAGKWYMSNKEAIKERNLKYYQDHKEACLARRELWRIKNKERIKKYNREYKRKRKDQE</sequence>